<dbReference type="SUPFAM" id="SSF81383">
    <property type="entry name" value="F-box domain"/>
    <property type="match status" value="1"/>
</dbReference>
<organism evidence="2 3">
    <name type="scientific">Magallana gigas</name>
    <name type="common">Pacific oyster</name>
    <name type="synonym">Crassostrea gigas</name>
    <dbReference type="NCBI Taxonomy" id="29159"/>
    <lineage>
        <taxon>Eukaryota</taxon>
        <taxon>Metazoa</taxon>
        <taxon>Spiralia</taxon>
        <taxon>Lophotrochozoa</taxon>
        <taxon>Mollusca</taxon>
        <taxon>Bivalvia</taxon>
        <taxon>Autobranchia</taxon>
        <taxon>Pteriomorphia</taxon>
        <taxon>Ostreida</taxon>
        <taxon>Ostreoidea</taxon>
        <taxon>Ostreidae</taxon>
        <taxon>Magallana</taxon>
    </lineage>
</organism>
<dbReference type="Pfam" id="PF12937">
    <property type="entry name" value="F-box-like"/>
    <property type="match status" value="1"/>
</dbReference>
<protein>
    <recommendedName>
        <fullName evidence="1">F-box domain-containing protein</fullName>
    </recommendedName>
</protein>
<dbReference type="Gene3D" id="1.20.1280.50">
    <property type="match status" value="1"/>
</dbReference>
<name>A0A8W8IZD7_MAGGI</name>
<dbReference type="PROSITE" id="PS50181">
    <property type="entry name" value="FBOX"/>
    <property type="match status" value="1"/>
</dbReference>
<evidence type="ECO:0000313" key="2">
    <source>
        <dbReference type="EnsemblMetazoa" id="G16562.1:cds"/>
    </source>
</evidence>
<sequence length="230" mass="27190">MTKRTKTTSANLIACELFNNVRPMTTNSVKMAKFSPVWLNEHKALVDYTDVANAPSKDFYHVFVTPTQFIFRVWKIVPPTRADSHVPPYEFKNTYEEFKHDDRCQSEIVRLAGEPTLNYLLGIEEGRLDYICRIPREAQIRIILNLDLEDIQRLGRTCKMFRELCHSCELWERIYRRYSETPITPELEMLAAEKGWRRLFFTNKLQLQMQLRRLKKHEGGHAFVTEMETA</sequence>
<reference evidence="2" key="1">
    <citation type="submission" date="2022-08" db="UniProtKB">
        <authorList>
            <consortium name="EnsemblMetazoa"/>
        </authorList>
    </citation>
    <scope>IDENTIFICATION</scope>
    <source>
        <strain evidence="2">05x7-T-G4-1.051#20</strain>
    </source>
</reference>
<feature type="domain" description="F-box" evidence="1">
    <location>
        <begin position="128"/>
        <end position="174"/>
    </location>
</feature>
<evidence type="ECO:0000259" key="1">
    <source>
        <dbReference type="PROSITE" id="PS50181"/>
    </source>
</evidence>
<dbReference type="SMART" id="SM00256">
    <property type="entry name" value="FBOX"/>
    <property type="match status" value="1"/>
</dbReference>
<accession>A0A8W8IZD7</accession>
<dbReference type="InterPro" id="IPR036047">
    <property type="entry name" value="F-box-like_dom_sf"/>
</dbReference>
<dbReference type="EnsemblMetazoa" id="G16562.1">
    <property type="protein sequence ID" value="G16562.1:cds"/>
    <property type="gene ID" value="G16562"/>
</dbReference>
<proteinExistence type="predicted"/>
<keyword evidence="3" id="KW-1185">Reference proteome</keyword>
<dbReference type="AlphaFoldDB" id="A0A8W8IZD7"/>
<dbReference type="InterPro" id="IPR001810">
    <property type="entry name" value="F-box_dom"/>
</dbReference>
<evidence type="ECO:0000313" key="3">
    <source>
        <dbReference type="Proteomes" id="UP000005408"/>
    </source>
</evidence>
<dbReference type="Proteomes" id="UP000005408">
    <property type="component" value="Unassembled WGS sequence"/>
</dbReference>